<dbReference type="EMBL" id="JARBDR010000813">
    <property type="protein sequence ID" value="KAJ8306065.1"/>
    <property type="molecule type" value="Genomic_DNA"/>
</dbReference>
<name>A0ABQ9ELK5_TEGGR</name>
<dbReference type="Proteomes" id="UP001217089">
    <property type="component" value="Unassembled WGS sequence"/>
</dbReference>
<accession>A0ABQ9ELK5</accession>
<protein>
    <submittedName>
        <fullName evidence="2">Uncharacterized protein</fullName>
    </submittedName>
</protein>
<comment type="caution">
    <text evidence="2">The sequence shown here is derived from an EMBL/GenBank/DDBJ whole genome shotgun (WGS) entry which is preliminary data.</text>
</comment>
<dbReference type="PANTHER" id="PTHR22619">
    <property type="entry name" value="ZINC FINGER SWIM DOMAIN CONTAINING PROTEIN 4, 5, 6"/>
    <property type="match status" value="1"/>
</dbReference>
<dbReference type="PANTHER" id="PTHR22619:SF0">
    <property type="entry name" value="ZINC FINGER SWIM DOMAIN-CONTAINING PROTEIN 6-LIKE PROTEIN"/>
    <property type="match status" value="1"/>
</dbReference>
<feature type="region of interest" description="Disordered" evidence="1">
    <location>
        <begin position="491"/>
        <end position="521"/>
    </location>
</feature>
<evidence type="ECO:0000256" key="1">
    <source>
        <dbReference type="SAM" id="MobiDB-lite"/>
    </source>
</evidence>
<feature type="compositionally biased region" description="Basic residues" evidence="1">
    <location>
        <begin position="499"/>
        <end position="512"/>
    </location>
</feature>
<evidence type="ECO:0000313" key="3">
    <source>
        <dbReference type="Proteomes" id="UP001217089"/>
    </source>
</evidence>
<gene>
    <name evidence="2" type="ORF">KUTeg_016610</name>
</gene>
<keyword evidence="3" id="KW-1185">Reference proteome</keyword>
<reference evidence="2 3" key="1">
    <citation type="submission" date="2022-12" db="EMBL/GenBank/DDBJ databases">
        <title>Chromosome-level genome of Tegillarca granosa.</title>
        <authorList>
            <person name="Kim J."/>
        </authorList>
    </citation>
    <scope>NUCLEOTIDE SEQUENCE [LARGE SCALE GENOMIC DNA]</scope>
    <source>
        <strain evidence="2">Teg-2019</strain>
        <tissue evidence="2">Adductor muscle</tissue>
    </source>
</reference>
<proteinExistence type="predicted"/>
<evidence type="ECO:0000313" key="2">
    <source>
        <dbReference type="EMBL" id="KAJ8306065.1"/>
    </source>
</evidence>
<sequence>MELLDGLALFLSRKRRRRYSLDYYENYPINIESLDIEVIDIFDTSSSSDDSEFDDLFGSSYTYRSDTEQSSSLGLLMKDQSSNNSQSNDDPMVPKQVSSLLDIAAAVTAEHCSCEQLESNELPLDETVLKKIAFWAFPQDISQVKIFARLSLKSEEEWRRGESIVQEGRVQEMRQVGKHIPCHAPVTEVLSTLTRDQLQKILQYAINEDPGGVLGRVFQHIDEARDTSSNMNTLQGAPDPTFGVGGGEKSNWEMSLELMKINLLEELRGGYRFGSYPDTCNINDKCKSGFYQHYFQRVGELIAKSQITSAGKVLINIALAALEVMESLRSPSGSVRRIFHDIERMFSSFVITFEGPIIEEMITTALDINDRCNKLRLPQGYLVPSQWADVTSIKLHESSDASTLAKSKSSAVLYGGKASAPFFEPILVSQLPAPPKSLNKLYEEEKNVVKLDYDEPISLMLLRFDTLHKWPHLYSTSKFSILNNLFVDDGGPNTSGPSKPKRSRRTKSKSNRKGKETVVEKSALITDDEKQEGSGVLQLVTCLLHTKKLFTLDSKEVHIILNATFRSFEMSRFRSAAPNNTVSYKDCNWLLFVEGKIQEELSILPCDDIVQIVADMYASTLLKHGLGFYHECIPITLINLLVQAGRLEKPIRLELCVQAVCYSTMPLTSITSPNSEHIHGYERADQYKNKESIIKKWSGLVETVFISSSNDDAIYLNRDIITKILKHLKKVEDGEFLSAIYDVIRVYQSKLSEKQHKLLLIEIILRSVKQCVSGFGWGNFSKCTSTTWETLIVLGQQLEMEFPKLVLPFWQELCKFYTSTQLKALIEIMKCAITNETAVPSDLVQMLSRYFEAEFRHDEECCELLKLFDPTDKYHHQMLKKVRANFTSYTPAALLLMAKNEHEQVGVCKSKDEIFTKDVFKLIKLSFERIRSLNSDISSRFSYRDSSACSYLKWFFDVISQNGTKAMVNGPQFDLFVNGLAECMKGDADMLVAFFKAVENNAVLFEHTKLLLGKKLIMSYQTHFDRELRNCNHTSYHRILSDMCRSKHLCSQYVENGSEEFVSVVIDKVRKWHKGKKKLLKLMDDFFMELKI</sequence>
<organism evidence="2 3">
    <name type="scientific">Tegillarca granosa</name>
    <name type="common">Malaysian cockle</name>
    <name type="synonym">Anadara granosa</name>
    <dbReference type="NCBI Taxonomy" id="220873"/>
    <lineage>
        <taxon>Eukaryota</taxon>
        <taxon>Metazoa</taxon>
        <taxon>Spiralia</taxon>
        <taxon>Lophotrochozoa</taxon>
        <taxon>Mollusca</taxon>
        <taxon>Bivalvia</taxon>
        <taxon>Autobranchia</taxon>
        <taxon>Pteriomorphia</taxon>
        <taxon>Arcoida</taxon>
        <taxon>Arcoidea</taxon>
        <taxon>Arcidae</taxon>
        <taxon>Tegillarca</taxon>
    </lineage>
</organism>